<dbReference type="GO" id="GO:0046872">
    <property type="term" value="F:metal ion binding"/>
    <property type="evidence" value="ECO:0007669"/>
    <property type="project" value="UniProtKB-KW"/>
</dbReference>
<dbReference type="PIRSF" id="PIRSF000343">
    <property type="entry name" value="Haem_Oase"/>
    <property type="match status" value="1"/>
</dbReference>
<organism evidence="10 11">
    <name type="scientific">Microbacterium saccharophilum</name>
    <dbReference type="NCBI Taxonomy" id="1213358"/>
    <lineage>
        <taxon>Bacteria</taxon>
        <taxon>Bacillati</taxon>
        <taxon>Actinomycetota</taxon>
        <taxon>Actinomycetes</taxon>
        <taxon>Micrococcales</taxon>
        <taxon>Microbacteriaceae</taxon>
        <taxon>Microbacterium</taxon>
    </lineage>
</organism>
<evidence type="ECO:0000256" key="7">
    <source>
        <dbReference type="ARBA" id="ARBA00048328"/>
    </source>
</evidence>
<comment type="caution">
    <text evidence="10">The sequence shown here is derived from an EMBL/GenBank/DDBJ whole genome shotgun (WGS) entry which is preliminary data.</text>
</comment>
<dbReference type="PANTHER" id="PTHR10720:SF0">
    <property type="entry name" value="HEME OXYGENASE"/>
    <property type="match status" value="1"/>
</dbReference>
<evidence type="ECO:0000313" key="11">
    <source>
        <dbReference type="Proteomes" id="UP000198702"/>
    </source>
</evidence>
<evidence type="ECO:0000256" key="1">
    <source>
        <dbReference type="ARBA" id="ARBA00006134"/>
    </source>
</evidence>
<dbReference type="GO" id="GO:0004392">
    <property type="term" value="F:heme oxygenase (decyclizing) activity"/>
    <property type="evidence" value="ECO:0007669"/>
    <property type="project" value="UniProtKB-EC"/>
</dbReference>
<dbReference type="RefSeq" id="WP_028496293.1">
    <property type="nucleotide sequence ID" value="NZ_FOQZ01000002.1"/>
</dbReference>
<name>A0A7Z7CZS1_9MICO</name>
<evidence type="ECO:0000256" key="6">
    <source>
        <dbReference type="ARBA" id="ARBA00023004"/>
    </source>
</evidence>
<protein>
    <recommendedName>
        <fullName evidence="2">heme oxygenase (biliverdin-producing)</fullName>
        <ecNumber evidence="2">1.14.14.18</ecNumber>
    </recommendedName>
</protein>
<dbReference type="PANTHER" id="PTHR10720">
    <property type="entry name" value="HEME OXYGENASE"/>
    <property type="match status" value="1"/>
</dbReference>
<keyword evidence="4 9" id="KW-0479">Metal-binding</keyword>
<evidence type="ECO:0000256" key="9">
    <source>
        <dbReference type="PIRSR" id="PIRSR000343-2"/>
    </source>
</evidence>
<comment type="similarity">
    <text evidence="1">Belongs to the heme oxygenase family.</text>
</comment>
<dbReference type="InterPro" id="IPR016053">
    <property type="entry name" value="Haem_Oase-like"/>
</dbReference>
<dbReference type="InterPro" id="IPR016084">
    <property type="entry name" value="Haem_Oase-like_multi-hlx"/>
</dbReference>
<dbReference type="CDD" id="cd19165">
    <property type="entry name" value="HemeO"/>
    <property type="match status" value="1"/>
</dbReference>
<dbReference type="Gene3D" id="1.20.910.10">
    <property type="entry name" value="Heme oxygenase-like"/>
    <property type="match status" value="1"/>
</dbReference>
<evidence type="ECO:0000256" key="2">
    <source>
        <dbReference type="ARBA" id="ARBA00012360"/>
    </source>
</evidence>
<evidence type="ECO:0000256" key="4">
    <source>
        <dbReference type="ARBA" id="ARBA00022723"/>
    </source>
</evidence>
<dbReference type="InterPro" id="IPR002051">
    <property type="entry name" value="Haem_Oase"/>
</dbReference>
<accession>A0A7Z7CZS1</accession>
<feature type="binding site" evidence="8">
    <location>
        <position position="12"/>
    </location>
    <ligand>
        <name>heme b</name>
        <dbReference type="ChEBI" id="CHEBI:60344"/>
    </ligand>
</feature>
<reference evidence="10 11" key="1">
    <citation type="submission" date="2016-10" db="EMBL/GenBank/DDBJ databases">
        <authorList>
            <person name="Varghese N."/>
            <person name="Submissions S."/>
        </authorList>
    </citation>
    <scope>NUCLEOTIDE SEQUENCE [LARGE SCALE GENOMIC DNA]</scope>
    <source>
        <strain evidence="10 11">UNC380MFSha3.1</strain>
    </source>
</reference>
<dbReference type="EMBL" id="FOQZ01000002">
    <property type="protein sequence ID" value="SFI50356.1"/>
    <property type="molecule type" value="Genomic_DNA"/>
</dbReference>
<dbReference type="GO" id="GO:0042167">
    <property type="term" value="P:heme catabolic process"/>
    <property type="evidence" value="ECO:0007669"/>
    <property type="project" value="TreeGrafter"/>
</dbReference>
<gene>
    <name evidence="10" type="ORF">SAMN04487751_1959</name>
</gene>
<dbReference type="GO" id="GO:0006979">
    <property type="term" value="P:response to oxidative stress"/>
    <property type="evidence" value="ECO:0007669"/>
    <property type="project" value="TreeGrafter"/>
</dbReference>
<dbReference type="InterPro" id="IPR018207">
    <property type="entry name" value="Haem_oxygenase_CS"/>
</dbReference>
<feature type="binding site" evidence="8">
    <location>
        <position position="174"/>
    </location>
    <ligand>
        <name>heme b</name>
        <dbReference type="ChEBI" id="CHEBI:60344"/>
    </ligand>
</feature>
<dbReference type="GO" id="GO:0020037">
    <property type="term" value="F:heme binding"/>
    <property type="evidence" value="ECO:0007669"/>
    <property type="project" value="TreeGrafter"/>
</dbReference>
<keyword evidence="5" id="KW-0560">Oxidoreductase</keyword>
<dbReference type="SUPFAM" id="SSF48613">
    <property type="entry name" value="Heme oxygenase-like"/>
    <property type="match status" value="1"/>
</dbReference>
<evidence type="ECO:0000256" key="3">
    <source>
        <dbReference type="ARBA" id="ARBA00022617"/>
    </source>
</evidence>
<feature type="binding site" evidence="8">
    <location>
        <position position="127"/>
    </location>
    <ligand>
        <name>heme b</name>
        <dbReference type="ChEBI" id="CHEBI:60344"/>
    </ligand>
</feature>
<dbReference type="PRINTS" id="PR00088">
    <property type="entry name" value="HAEMOXYGNASE"/>
</dbReference>
<keyword evidence="6 9" id="KW-0408">Iron</keyword>
<feature type="binding site" description="axial binding residue" evidence="9">
    <location>
        <position position="19"/>
    </location>
    <ligand>
        <name>heme b</name>
        <dbReference type="ChEBI" id="CHEBI:60344"/>
    </ligand>
    <ligandPart>
        <name>Fe</name>
        <dbReference type="ChEBI" id="CHEBI:18248"/>
    </ligandPart>
</feature>
<dbReference type="Proteomes" id="UP000198702">
    <property type="component" value="Unassembled WGS sequence"/>
</dbReference>
<dbReference type="EC" id="1.14.14.18" evidence="2"/>
<evidence type="ECO:0000256" key="5">
    <source>
        <dbReference type="ARBA" id="ARBA00023002"/>
    </source>
</evidence>
<dbReference type="GO" id="GO:0006788">
    <property type="term" value="P:heme oxidation"/>
    <property type="evidence" value="ECO:0007669"/>
    <property type="project" value="InterPro"/>
</dbReference>
<proteinExistence type="inferred from homology"/>
<evidence type="ECO:0000313" key="10">
    <source>
        <dbReference type="EMBL" id="SFI50356.1"/>
    </source>
</evidence>
<dbReference type="AlphaFoldDB" id="A0A7Z7CZS1"/>
<sequence>MTEPVPFSAAIRDRSHAAHSGSEGAGFMTDLMAERGSLDDYTALVVQHWFIYEALEEAAATLRTDAAVAPFLSPELDRLPSIEADLDHLLGSAWRGTVSPLPATQRYVDRIREVGATWPGGLVAHHYTRYLGDLSGGQFIGRILARQFGFAEDGVRFYLFADIADTRAFKDAYRELLDRAPWEADEQERIIEEVLLAYRFNTELFEDLLADKAARVA</sequence>
<dbReference type="Pfam" id="PF01126">
    <property type="entry name" value="Heme_oxygenase"/>
    <property type="match status" value="1"/>
</dbReference>
<dbReference type="PROSITE" id="PS00593">
    <property type="entry name" value="HEME_OXYGENASE"/>
    <property type="match status" value="1"/>
</dbReference>
<keyword evidence="3 8" id="KW-0349">Heme</keyword>
<comment type="catalytic activity">
    <reaction evidence="7">
        <text>heme b + 3 reduced [NADPH--hemoprotein reductase] + 3 O2 = biliverdin IXalpha + CO + Fe(2+) + 3 oxidized [NADPH--hemoprotein reductase] + 3 H2O + H(+)</text>
        <dbReference type="Rhea" id="RHEA:21764"/>
        <dbReference type="Rhea" id="RHEA-COMP:11964"/>
        <dbReference type="Rhea" id="RHEA-COMP:11965"/>
        <dbReference type="ChEBI" id="CHEBI:15377"/>
        <dbReference type="ChEBI" id="CHEBI:15378"/>
        <dbReference type="ChEBI" id="CHEBI:15379"/>
        <dbReference type="ChEBI" id="CHEBI:17245"/>
        <dbReference type="ChEBI" id="CHEBI:29033"/>
        <dbReference type="ChEBI" id="CHEBI:57618"/>
        <dbReference type="ChEBI" id="CHEBI:57991"/>
        <dbReference type="ChEBI" id="CHEBI:58210"/>
        <dbReference type="ChEBI" id="CHEBI:60344"/>
        <dbReference type="EC" id="1.14.14.18"/>
    </reaction>
</comment>
<evidence type="ECO:0000256" key="8">
    <source>
        <dbReference type="PIRSR" id="PIRSR000343-1"/>
    </source>
</evidence>